<name>A0A7R8CUC5_LEPSM</name>
<proteinExistence type="predicted"/>
<dbReference type="InterPro" id="IPR043502">
    <property type="entry name" value="DNA/RNA_pol_sf"/>
</dbReference>
<dbReference type="GO" id="GO:0071897">
    <property type="term" value="P:DNA biosynthetic process"/>
    <property type="evidence" value="ECO:0007669"/>
    <property type="project" value="UniProtKB-ARBA"/>
</dbReference>
<dbReference type="GO" id="GO:0000166">
    <property type="term" value="F:nucleotide binding"/>
    <property type="evidence" value="ECO:0007669"/>
    <property type="project" value="UniProtKB-KW"/>
</dbReference>
<evidence type="ECO:0000256" key="1">
    <source>
        <dbReference type="ARBA" id="ARBA00022741"/>
    </source>
</evidence>
<gene>
    <name evidence="3" type="ORF">LSAA_9511</name>
</gene>
<dbReference type="InterPro" id="IPR007094">
    <property type="entry name" value="RNA-dir_pol_PSvirus"/>
</dbReference>
<accession>A0A7R8CUC5</accession>
<dbReference type="GO" id="GO:0003968">
    <property type="term" value="F:RNA-directed RNA polymerase activity"/>
    <property type="evidence" value="ECO:0007669"/>
    <property type="project" value="InterPro"/>
</dbReference>
<organism evidence="3 4">
    <name type="scientific">Lepeophtheirus salmonis</name>
    <name type="common">Salmon louse</name>
    <name type="synonym">Caligus salmonis</name>
    <dbReference type="NCBI Taxonomy" id="72036"/>
    <lineage>
        <taxon>Eukaryota</taxon>
        <taxon>Metazoa</taxon>
        <taxon>Ecdysozoa</taxon>
        <taxon>Arthropoda</taxon>
        <taxon>Crustacea</taxon>
        <taxon>Multicrustacea</taxon>
        <taxon>Hexanauplia</taxon>
        <taxon>Copepoda</taxon>
        <taxon>Siphonostomatoida</taxon>
        <taxon>Caligidae</taxon>
        <taxon>Lepeophtheirus</taxon>
    </lineage>
</organism>
<protein>
    <submittedName>
        <fullName evidence="3">(salmon louse) hypothetical protein</fullName>
    </submittedName>
</protein>
<dbReference type="EMBL" id="HG994584">
    <property type="protein sequence ID" value="CAF2935367.1"/>
    <property type="molecule type" value="Genomic_DNA"/>
</dbReference>
<keyword evidence="1" id="KW-0547">Nucleotide-binding</keyword>
<dbReference type="GO" id="GO:0003723">
    <property type="term" value="F:RNA binding"/>
    <property type="evidence" value="ECO:0007669"/>
    <property type="project" value="InterPro"/>
</dbReference>
<dbReference type="InterPro" id="IPR001795">
    <property type="entry name" value="RNA-dir_pol_luteovirus"/>
</dbReference>
<dbReference type="GO" id="GO:0039694">
    <property type="term" value="P:viral RNA genome replication"/>
    <property type="evidence" value="ECO:0007669"/>
    <property type="project" value="InterPro"/>
</dbReference>
<evidence type="ECO:0000259" key="2">
    <source>
        <dbReference type="PROSITE" id="PS50507"/>
    </source>
</evidence>
<dbReference type="PROSITE" id="PS50507">
    <property type="entry name" value="RDRP_SSRNA_POS"/>
    <property type="match status" value="1"/>
</dbReference>
<dbReference type="Proteomes" id="UP000675881">
    <property type="component" value="Chromosome 5"/>
</dbReference>
<feature type="domain" description="RdRp catalytic" evidence="2">
    <location>
        <begin position="1"/>
        <end position="59"/>
    </location>
</feature>
<dbReference type="SUPFAM" id="SSF56672">
    <property type="entry name" value="DNA/RNA polymerases"/>
    <property type="match status" value="1"/>
</dbReference>
<dbReference type="Pfam" id="PF02123">
    <property type="entry name" value="RdRP_4"/>
    <property type="match status" value="1"/>
</dbReference>
<evidence type="ECO:0000313" key="3">
    <source>
        <dbReference type="EMBL" id="CAF2935367.1"/>
    </source>
</evidence>
<reference evidence="3" key="1">
    <citation type="submission" date="2021-02" db="EMBL/GenBank/DDBJ databases">
        <authorList>
            <person name="Bekaert M."/>
        </authorList>
    </citation>
    <scope>NUCLEOTIDE SEQUENCE</scope>
    <source>
        <strain evidence="3">IoA-00</strain>
    </source>
</reference>
<dbReference type="GO" id="GO:0006351">
    <property type="term" value="P:DNA-templated transcription"/>
    <property type="evidence" value="ECO:0007669"/>
    <property type="project" value="InterPro"/>
</dbReference>
<sequence length="305" mass="34300">MFSGVRSTNFTNTLLNLVYYELAKEYVADEYGLHPIDEYHLHQGDDVWISNKSRLWAATLYNVMQSMGFIFLAGKQMFDINRGEFLRSILELAPQSKASALNSQIHLLHRRGFLQSGTEILWWALIKRALQLRLPERAVVSIPTAIAQRGFRDGGLDLGASGTYAVRSIPVRPLPAPIAFTKVLESAIPTNMTDDWLDVCRIILAPFIRKIDFGGDWNAVGYDRLTNIDERTGRLPNGELIGVDKVASLAYYELATGRAANLTDWEEEKRKRVGPRLPLTYPGTKTEITPHIKATAKKGFKGYDT</sequence>
<keyword evidence="4" id="KW-1185">Reference proteome</keyword>
<dbReference type="AlphaFoldDB" id="A0A7R8CUC5"/>
<evidence type="ECO:0000313" key="4">
    <source>
        <dbReference type="Proteomes" id="UP000675881"/>
    </source>
</evidence>